<feature type="transmembrane region" description="Helical" evidence="1">
    <location>
        <begin position="97"/>
        <end position="128"/>
    </location>
</feature>
<dbReference type="Pfam" id="PF10321">
    <property type="entry name" value="7TM_GPCR_Srt"/>
    <property type="match status" value="1"/>
</dbReference>
<dbReference type="Proteomes" id="UP000887540">
    <property type="component" value="Unplaced"/>
</dbReference>
<name>A0A914DLF2_9BILA</name>
<feature type="transmembrane region" description="Helical" evidence="1">
    <location>
        <begin position="193"/>
        <end position="211"/>
    </location>
</feature>
<keyword evidence="1" id="KW-0812">Transmembrane</keyword>
<keyword evidence="2" id="KW-1185">Reference proteome</keyword>
<proteinExistence type="predicted"/>
<dbReference type="Gene3D" id="1.20.1070.10">
    <property type="entry name" value="Rhodopsin 7-helix transmembrane proteins"/>
    <property type="match status" value="1"/>
</dbReference>
<evidence type="ECO:0000256" key="1">
    <source>
        <dbReference type="SAM" id="Phobius"/>
    </source>
</evidence>
<keyword evidence="1" id="KW-0472">Membrane</keyword>
<dbReference type="PANTHER" id="PTHR23021">
    <property type="entry name" value="SERPENTINE RECEPTOR, CLASS T"/>
    <property type="match status" value="1"/>
</dbReference>
<organism evidence="2 3">
    <name type="scientific">Acrobeloides nanus</name>
    <dbReference type="NCBI Taxonomy" id="290746"/>
    <lineage>
        <taxon>Eukaryota</taxon>
        <taxon>Metazoa</taxon>
        <taxon>Ecdysozoa</taxon>
        <taxon>Nematoda</taxon>
        <taxon>Chromadorea</taxon>
        <taxon>Rhabditida</taxon>
        <taxon>Tylenchina</taxon>
        <taxon>Cephalobomorpha</taxon>
        <taxon>Cephaloboidea</taxon>
        <taxon>Cephalobidae</taxon>
        <taxon>Acrobeloides</taxon>
    </lineage>
</organism>
<feature type="transmembrane region" description="Helical" evidence="1">
    <location>
        <begin position="148"/>
        <end position="173"/>
    </location>
</feature>
<dbReference type="PANTHER" id="PTHR23021:SF11">
    <property type="entry name" value="SERPENTINE RECEPTOR, CLASS T"/>
    <property type="match status" value="1"/>
</dbReference>
<reference evidence="3" key="1">
    <citation type="submission" date="2022-11" db="UniProtKB">
        <authorList>
            <consortium name="WormBaseParasite"/>
        </authorList>
    </citation>
    <scope>IDENTIFICATION</scope>
</reference>
<evidence type="ECO:0000313" key="2">
    <source>
        <dbReference type="Proteomes" id="UP000887540"/>
    </source>
</evidence>
<dbReference type="InterPro" id="IPR019425">
    <property type="entry name" value="7TM_GPCR_serpentine_rcpt_Srt"/>
</dbReference>
<keyword evidence="1" id="KW-1133">Transmembrane helix</keyword>
<feature type="transmembrane region" description="Helical" evidence="1">
    <location>
        <begin position="20"/>
        <end position="45"/>
    </location>
</feature>
<feature type="transmembrane region" description="Helical" evidence="1">
    <location>
        <begin position="51"/>
        <end position="76"/>
    </location>
</feature>
<dbReference type="AlphaFoldDB" id="A0A914DLF2"/>
<sequence length="340" mass="39186">MFAMLKPEFIQHSCYKFMFLLACIDMIAIPCDSIISGIQCIMGIHYCTNPIFFYVVGCGSIGAWLGATMCCVLLAIDRFFEILFPKIGKIIFGKTAMYFWLALPPCYMFYYTFYIPAFFNVIHHAFYFDPYYGVKGLENNPLFYGENLTFLVINSVWAVIGMGIPYFTLCVVITIKSQVLHNSNISRLQRVMLLQSMAICVEMFFVAVVYVGNQFFWVPEFITKIEHTTWIMVHDEEIPDDQTKVVRQKEIPPRQTHMKLLSPIPCHVHVGYKNKATIHFLDLMSCLGDTPIVYLLLNASLRKKFFQMIRDYTKKTGHQAMNFATSVYPKRIVPNAIGIT</sequence>
<protein>
    <submittedName>
        <fullName evidence="3">Uncharacterized protein</fullName>
    </submittedName>
</protein>
<feature type="transmembrane region" description="Helical" evidence="1">
    <location>
        <begin position="278"/>
        <end position="297"/>
    </location>
</feature>
<dbReference type="WBParaSite" id="ACRNAN_scaffold3049.g17784.t1">
    <property type="protein sequence ID" value="ACRNAN_scaffold3049.g17784.t1"/>
    <property type="gene ID" value="ACRNAN_scaffold3049.g17784"/>
</dbReference>
<accession>A0A914DLF2</accession>
<evidence type="ECO:0000313" key="3">
    <source>
        <dbReference type="WBParaSite" id="ACRNAN_scaffold3049.g17784.t1"/>
    </source>
</evidence>